<name>A0ABV5KWS4_9BACL</name>
<gene>
    <name evidence="1" type="ORF">ACFFSY_23380</name>
</gene>
<proteinExistence type="predicted"/>
<accession>A0ABV5KWS4</accession>
<dbReference type="RefSeq" id="WP_377498632.1">
    <property type="nucleotide sequence ID" value="NZ_JBHMDO010000038.1"/>
</dbReference>
<dbReference type="EMBL" id="JBHMDO010000038">
    <property type="protein sequence ID" value="MFB9328888.1"/>
    <property type="molecule type" value="Genomic_DNA"/>
</dbReference>
<dbReference type="Proteomes" id="UP001589747">
    <property type="component" value="Unassembled WGS sequence"/>
</dbReference>
<comment type="caution">
    <text evidence="1">The sequence shown here is derived from an EMBL/GenBank/DDBJ whole genome shotgun (WGS) entry which is preliminary data.</text>
</comment>
<protein>
    <submittedName>
        <fullName evidence="1">Uncharacterized protein</fullName>
    </submittedName>
</protein>
<evidence type="ECO:0000313" key="1">
    <source>
        <dbReference type="EMBL" id="MFB9328888.1"/>
    </source>
</evidence>
<organism evidence="1 2">
    <name type="scientific">Paenibacillus aurantiacus</name>
    <dbReference type="NCBI Taxonomy" id="1936118"/>
    <lineage>
        <taxon>Bacteria</taxon>
        <taxon>Bacillati</taxon>
        <taxon>Bacillota</taxon>
        <taxon>Bacilli</taxon>
        <taxon>Bacillales</taxon>
        <taxon>Paenibacillaceae</taxon>
        <taxon>Paenibacillus</taxon>
    </lineage>
</organism>
<evidence type="ECO:0000313" key="2">
    <source>
        <dbReference type="Proteomes" id="UP001589747"/>
    </source>
</evidence>
<keyword evidence="2" id="KW-1185">Reference proteome</keyword>
<reference evidence="1 2" key="1">
    <citation type="submission" date="2024-09" db="EMBL/GenBank/DDBJ databases">
        <authorList>
            <person name="Sun Q."/>
            <person name="Mori K."/>
        </authorList>
    </citation>
    <scope>NUCLEOTIDE SEQUENCE [LARGE SCALE GENOMIC DNA]</scope>
    <source>
        <strain evidence="1 2">TISTR 2452</strain>
    </source>
</reference>
<sequence>MKRKYTLLVLPLIAIVIYWVVSLQPREIHMTIEGVNYQLGTENSGSVQPESVTINGKVTRSWTGRRTFQGTIGSASGTIDLPKNGEEVTVNFDRNGYGPVVRGGIEHAGTAEAKPFVDTHGILFASDDFSSLTLLRHTKEAGADDKAGGGWNGEDGFMFAGPAKTREEALAVSNELMAPFLKQLMGDQSEYVLK</sequence>